<sequence>GMVAQSLGMRNVFLLVGFFLFVVTLWTILSPNFPSQLDENMLEMPIAETIAPDTNNKFSFCPKERI</sequence>
<gene>
    <name evidence="2" type="ORF">Q604_UNBC16888G0001</name>
</gene>
<name>W1XBH4_9ZZZZ</name>
<evidence type="ECO:0000256" key="1">
    <source>
        <dbReference type="SAM" id="Phobius"/>
    </source>
</evidence>
<comment type="caution">
    <text evidence="2">The sequence shown here is derived from an EMBL/GenBank/DDBJ whole genome shotgun (WGS) entry which is preliminary data.</text>
</comment>
<feature type="non-terminal residue" evidence="2">
    <location>
        <position position="1"/>
    </location>
</feature>
<proteinExistence type="predicted"/>
<keyword evidence="1" id="KW-0472">Membrane</keyword>
<protein>
    <submittedName>
        <fullName evidence="2">Transporter, major facilitator family protein</fullName>
    </submittedName>
</protein>
<dbReference type="EMBL" id="AZMM01016888">
    <property type="protein sequence ID" value="ETJ27707.1"/>
    <property type="molecule type" value="Genomic_DNA"/>
</dbReference>
<organism evidence="2">
    <name type="scientific">human gut metagenome</name>
    <dbReference type="NCBI Taxonomy" id="408170"/>
    <lineage>
        <taxon>unclassified sequences</taxon>
        <taxon>metagenomes</taxon>
        <taxon>organismal metagenomes</taxon>
    </lineage>
</organism>
<accession>W1XBH4</accession>
<evidence type="ECO:0000313" key="2">
    <source>
        <dbReference type="EMBL" id="ETJ27707.1"/>
    </source>
</evidence>
<keyword evidence="1" id="KW-1133">Transmembrane helix</keyword>
<feature type="transmembrane region" description="Helical" evidence="1">
    <location>
        <begin position="12"/>
        <end position="29"/>
    </location>
</feature>
<reference evidence="2" key="1">
    <citation type="submission" date="2013-12" db="EMBL/GenBank/DDBJ databases">
        <title>A Varibaculum cambriense genome reconstructed from a premature infant gut community with otherwise low bacterial novelty that shifts toward anaerobic metabolism during the third week of life.</title>
        <authorList>
            <person name="Brown C.T."/>
            <person name="Sharon I."/>
            <person name="Thomas B.C."/>
            <person name="Castelle C.J."/>
            <person name="Morowitz M.J."/>
            <person name="Banfield J.F."/>
        </authorList>
    </citation>
    <scope>NUCLEOTIDE SEQUENCE</scope>
</reference>
<keyword evidence="1" id="KW-0812">Transmembrane</keyword>
<dbReference type="AlphaFoldDB" id="W1XBH4"/>